<dbReference type="InterPro" id="IPR047057">
    <property type="entry name" value="MerR_fam"/>
</dbReference>
<organism evidence="5 6">
    <name type="scientific">Piscinibacter gummiphilus</name>
    <dbReference type="NCBI Taxonomy" id="946333"/>
    <lineage>
        <taxon>Bacteria</taxon>
        <taxon>Pseudomonadati</taxon>
        <taxon>Pseudomonadota</taxon>
        <taxon>Betaproteobacteria</taxon>
        <taxon>Burkholderiales</taxon>
        <taxon>Sphaerotilaceae</taxon>
        <taxon>Piscinibacter</taxon>
    </lineage>
</organism>
<name>A0ABZ0CUY3_9BURK</name>
<dbReference type="EMBL" id="CP136336">
    <property type="protein sequence ID" value="WOB08779.1"/>
    <property type="molecule type" value="Genomic_DNA"/>
</dbReference>
<evidence type="ECO:0000313" key="6">
    <source>
        <dbReference type="Proteomes" id="UP001303946"/>
    </source>
</evidence>
<evidence type="ECO:0000256" key="1">
    <source>
        <dbReference type="ARBA" id="ARBA00023015"/>
    </source>
</evidence>
<dbReference type="Pfam" id="PF00376">
    <property type="entry name" value="MerR"/>
    <property type="match status" value="1"/>
</dbReference>
<dbReference type="PANTHER" id="PTHR30204:SF94">
    <property type="entry name" value="HEAVY METAL-DEPENDENT TRANSCRIPTIONAL REGULATOR HI_0293-RELATED"/>
    <property type="match status" value="1"/>
</dbReference>
<dbReference type="RefSeq" id="WP_316701633.1">
    <property type="nucleotide sequence ID" value="NZ_CP136336.1"/>
</dbReference>
<dbReference type="PROSITE" id="PS50937">
    <property type="entry name" value="HTH_MERR_2"/>
    <property type="match status" value="1"/>
</dbReference>
<dbReference type="GO" id="GO:0003677">
    <property type="term" value="F:DNA binding"/>
    <property type="evidence" value="ECO:0007669"/>
    <property type="project" value="UniProtKB-KW"/>
</dbReference>
<keyword evidence="1" id="KW-0805">Transcription regulation</keyword>
<dbReference type="InterPro" id="IPR000551">
    <property type="entry name" value="MerR-type_HTH_dom"/>
</dbReference>
<dbReference type="SUPFAM" id="SSF46955">
    <property type="entry name" value="Putative DNA-binding domain"/>
    <property type="match status" value="1"/>
</dbReference>
<keyword evidence="2 5" id="KW-0238">DNA-binding</keyword>
<dbReference type="SMART" id="SM00422">
    <property type="entry name" value="HTH_MERR"/>
    <property type="match status" value="1"/>
</dbReference>
<feature type="domain" description="HTH merR-type" evidence="4">
    <location>
        <begin position="1"/>
        <end position="68"/>
    </location>
</feature>
<evidence type="ECO:0000313" key="5">
    <source>
        <dbReference type="EMBL" id="WOB08779.1"/>
    </source>
</evidence>
<accession>A0ABZ0CUY3</accession>
<keyword evidence="6" id="KW-1185">Reference proteome</keyword>
<sequence>MKISELARRTGVSVHRLRRYEDAGLIHAERQPSGYREFGERAVREVVFLSMGRDLGFSLQDLGDAVPRYRAGTLTFEQMIEAMQVRIAEVDALVAEQRALRKKLVSHIAWLQQRQREADKHRLAPKGGWVRPRKDRP</sequence>
<evidence type="ECO:0000259" key="4">
    <source>
        <dbReference type="PROSITE" id="PS50937"/>
    </source>
</evidence>
<dbReference type="InterPro" id="IPR009061">
    <property type="entry name" value="DNA-bd_dom_put_sf"/>
</dbReference>
<dbReference type="Gene3D" id="1.10.1660.10">
    <property type="match status" value="1"/>
</dbReference>
<dbReference type="InterPro" id="IPR015358">
    <property type="entry name" value="Tscrpt_reg_MerR_DNA-bd"/>
</dbReference>
<dbReference type="Pfam" id="PF09278">
    <property type="entry name" value="MerR-DNA-bind"/>
    <property type="match status" value="1"/>
</dbReference>
<protein>
    <submittedName>
        <fullName evidence="5">MerR family DNA-binding transcriptional regulator</fullName>
    </submittedName>
</protein>
<proteinExistence type="predicted"/>
<dbReference type="PROSITE" id="PS00552">
    <property type="entry name" value="HTH_MERR_1"/>
    <property type="match status" value="1"/>
</dbReference>
<reference evidence="5 6" key="1">
    <citation type="submission" date="2023-10" db="EMBL/GenBank/DDBJ databases">
        <title>Bacteria for the degradation of biodegradable plastic PBAT(Polybutylene adipate terephthalate).</title>
        <authorList>
            <person name="Weon H.-Y."/>
            <person name="Yeon J."/>
        </authorList>
    </citation>
    <scope>NUCLEOTIDE SEQUENCE [LARGE SCALE GENOMIC DNA]</scope>
    <source>
        <strain evidence="5 6">SBD 7-3</strain>
    </source>
</reference>
<evidence type="ECO:0000256" key="2">
    <source>
        <dbReference type="ARBA" id="ARBA00023125"/>
    </source>
</evidence>
<dbReference type="PRINTS" id="PR00040">
    <property type="entry name" value="HTHMERR"/>
</dbReference>
<gene>
    <name evidence="5" type="ORF">RXV79_01680</name>
</gene>
<keyword evidence="3" id="KW-0804">Transcription</keyword>
<dbReference type="Proteomes" id="UP001303946">
    <property type="component" value="Chromosome"/>
</dbReference>
<evidence type="ECO:0000256" key="3">
    <source>
        <dbReference type="ARBA" id="ARBA00023163"/>
    </source>
</evidence>
<dbReference type="PANTHER" id="PTHR30204">
    <property type="entry name" value="REDOX-CYCLING DRUG-SENSING TRANSCRIPTIONAL ACTIVATOR SOXR"/>
    <property type="match status" value="1"/>
</dbReference>